<feature type="compositionally biased region" description="Basic residues" evidence="1">
    <location>
        <begin position="210"/>
        <end position="220"/>
    </location>
</feature>
<feature type="compositionally biased region" description="Pro residues" evidence="1">
    <location>
        <begin position="244"/>
        <end position="253"/>
    </location>
</feature>
<keyword evidence="2" id="KW-0472">Membrane</keyword>
<name>A0AAV5T2P4_9BILA</name>
<keyword evidence="4" id="KW-1185">Reference proteome</keyword>
<feature type="region of interest" description="Disordered" evidence="1">
    <location>
        <begin position="63"/>
        <end position="121"/>
    </location>
</feature>
<protein>
    <submittedName>
        <fullName evidence="3">Uncharacterized protein</fullName>
    </submittedName>
</protein>
<dbReference type="AlphaFoldDB" id="A0AAV5T2P4"/>
<proteinExistence type="predicted"/>
<evidence type="ECO:0000256" key="1">
    <source>
        <dbReference type="SAM" id="MobiDB-lite"/>
    </source>
</evidence>
<keyword evidence="2" id="KW-0812">Transmembrane</keyword>
<dbReference type="EMBL" id="BTSX01000002">
    <property type="protein sequence ID" value="GMS86799.1"/>
    <property type="molecule type" value="Genomic_DNA"/>
</dbReference>
<gene>
    <name evidence="3" type="ORF">PENTCL1PPCAC_8974</name>
</gene>
<evidence type="ECO:0000313" key="3">
    <source>
        <dbReference type="EMBL" id="GMS86799.1"/>
    </source>
</evidence>
<feature type="non-terminal residue" evidence="3">
    <location>
        <position position="1"/>
    </location>
</feature>
<keyword evidence="2" id="KW-1133">Transmembrane helix</keyword>
<feature type="region of interest" description="Disordered" evidence="1">
    <location>
        <begin position="168"/>
        <end position="269"/>
    </location>
</feature>
<feature type="transmembrane region" description="Helical" evidence="2">
    <location>
        <begin position="16"/>
        <end position="39"/>
    </location>
</feature>
<evidence type="ECO:0000313" key="4">
    <source>
        <dbReference type="Proteomes" id="UP001432027"/>
    </source>
</evidence>
<organism evidence="3 4">
    <name type="scientific">Pristionchus entomophagus</name>
    <dbReference type="NCBI Taxonomy" id="358040"/>
    <lineage>
        <taxon>Eukaryota</taxon>
        <taxon>Metazoa</taxon>
        <taxon>Ecdysozoa</taxon>
        <taxon>Nematoda</taxon>
        <taxon>Chromadorea</taxon>
        <taxon>Rhabditida</taxon>
        <taxon>Rhabditina</taxon>
        <taxon>Diplogasteromorpha</taxon>
        <taxon>Diplogasteroidea</taxon>
        <taxon>Neodiplogasteridae</taxon>
        <taxon>Pristionchus</taxon>
    </lineage>
</organism>
<reference evidence="3" key="1">
    <citation type="submission" date="2023-10" db="EMBL/GenBank/DDBJ databases">
        <title>Genome assembly of Pristionchus species.</title>
        <authorList>
            <person name="Yoshida K."/>
            <person name="Sommer R.J."/>
        </authorList>
    </citation>
    <scope>NUCLEOTIDE SEQUENCE</scope>
    <source>
        <strain evidence="3">RS0144</strain>
    </source>
</reference>
<dbReference type="Proteomes" id="UP001432027">
    <property type="component" value="Unassembled WGS sequence"/>
</dbReference>
<sequence>FSPLPLMGLEIVTNKAIAILMAEFLFSASICMLFIAWLLHQLKRQRALLLHKKEKAKQLLTKKRRAVLAKQPPSGGKPGPDPDQSTNKGYAPPLRTPRSETPPNAMLKQPGSGGNDDPAAEPGAYRLAVDISFVASVLASMAHPLAAAAPTPASLPLTLHSPLEAPMSEGTDLLLPAGGPTKLARRSSAATNSDPAGASGDMQQAGGGGGKKKHHKRGRPAHPAPSYDMVAAIRHGGGEIVPGGPGPKLPVGPRPARTRPEMGQSDRVL</sequence>
<accession>A0AAV5T2P4</accession>
<comment type="caution">
    <text evidence="3">The sequence shown here is derived from an EMBL/GenBank/DDBJ whole genome shotgun (WGS) entry which is preliminary data.</text>
</comment>
<evidence type="ECO:0000256" key="2">
    <source>
        <dbReference type="SAM" id="Phobius"/>
    </source>
</evidence>